<dbReference type="InterPro" id="IPR032816">
    <property type="entry name" value="VTT_dom"/>
</dbReference>
<dbReference type="PANTHER" id="PTHR18896">
    <property type="entry name" value="PHOSPHOLIPASE D"/>
    <property type="match status" value="1"/>
</dbReference>
<reference evidence="7 8" key="1">
    <citation type="submission" date="2016-10" db="EMBL/GenBank/DDBJ databases">
        <authorList>
            <person name="de Groot N.N."/>
        </authorList>
    </citation>
    <scope>NUCLEOTIDE SEQUENCE [LARGE SCALE GENOMIC DNA]</scope>
    <source>
        <strain evidence="7 8">Nm22</strain>
    </source>
</reference>
<dbReference type="InterPro" id="IPR001736">
    <property type="entry name" value="PLipase_D/transphosphatidylase"/>
</dbReference>
<dbReference type="PANTHER" id="PTHR18896:SF76">
    <property type="entry name" value="PHOSPHOLIPASE"/>
    <property type="match status" value="1"/>
</dbReference>
<sequence length="718" mass="80529">MASILKTGWNCWRIEQVDRLRFLIDGADYFATLRAAMKKAQHTIYILSWDINSQLKLVRDAGDDGYPEKLGEFLDTLTDKNRNLHIYILNWDFAMIYSVGREWFPIYQLEWKTNPRVHFCLDDYQPAGASQHQKAVIIDDTLAFVGGLDLTLGRWDTPDHDPGNPKRDGADSTVFRPFHDVQLMLEGDAAAAFAELFRERWKWVVHEDLPVVDNSGTDSEKPTDIWPENTPVDISNVTAGLARTSCAFKQQDEVREILNCYLDAIDSARRYIYIENQYFTVPSIAEAMQRSLEKPQGPEIVIVQPRETDGWLARMTMDVLRIRLIEHLQAHDKHDRLRVYYPDGPGLAEFPINVHAKILVVDDRLVAVGSANLNNRSMSLDNECMIIIDAESDDSLRQSVSAFRNRLLAEHLSCSPERMHDTLSQTDSLIAAIEKLTDNRDRHLEKLPMDLAKDVDQVVPDTEIADPEEPLEPELFVNRILPEAPEKSVKSRISNWLWMIGTLTVLSALWHWTPLSSWIDLQPVSSALAAIRGVPALPVWIVAGFVLIGCTRLPISLFVVMAVALTGLMQGFVCSLVGGLLSAFLVYYAGLRMSRSSVRKLAGSKLNSISNKLAQHGVISVVAVRIIPAAPFSLTNLVAGASHFNLRDFLAGTAVGMIPGLFIVSLITERALASIAQPSPENLAGLTLTVAMAFTAAYFLMSWIRRKTRDPEKHRDHS</sequence>
<accession>A0A1H8GSK3</accession>
<dbReference type="PROSITE" id="PS50035">
    <property type="entry name" value="PLD"/>
    <property type="match status" value="2"/>
</dbReference>
<evidence type="ECO:0000256" key="4">
    <source>
        <dbReference type="ARBA" id="ARBA00023098"/>
    </source>
</evidence>
<dbReference type="Pfam" id="PF00614">
    <property type="entry name" value="PLDc"/>
    <property type="match status" value="1"/>
</dbReference>
<keyword evidence="5" id="KW-0812">Transmembrane</keyword>
<feature type="transmembrane region" description="Helical" evidence="5">
    <location>
        <begin position="683"/>
        <end position="704"/>
    </location>
</feature>
<evidence type="ECO:0000256" key="1">
    <source>
        <dbReference type="ARBA" id="ARBA00000798"/>
    </source>
</evidence>
<feature type="transmembrane region" description="Helical" evidence="5">
    <location>
        <begin position="649"/>
        <end position="668"/>
    </location>
</feature>
<evidence type="ECO:0000256" key="2">
    <source>
        <dbReference type="ARBA" id="ARBA00022737"/>
    </source>
</evidence>
<dbReference type="GO" id="GO:0009395">
    <property type="term" value="P:phospholipid catabolic process"/>
    <property type="evidence" value="ECO:0007669"/>
    <property type="project" value="TreeGrafter"/>
</dbReference>
<evidence type="ECO:0000259" key="6">
    <source>
        <dbReference type="PROSITE" id="PS50035"/>
    </source>
</evidence>
<keyword evidence="2" id="KW-0677">Repeat</keyword>
<feature type="transmembrane region" description="Helical" evidence="5">
    <location>
        <begin position="555"/>
        <end position="588"/>
    </location>
</feature>
<evidence type="ECO:0000313" key="7">
    <source>
        <dbReference type="EMBL" id="SEN46780.1"/>
    </source>
</evidence>
<dbReference type="OrthoDB" id="8828485at2"/>
<keyword evidence="4" id="KW-0443">Lipid metabolism</keyword>
<keyword evidence="5" id="KW-0472">Membrane</keyword>
<dbReference type="STRING" id="917.SAMN05216326_11352"/>
<feature type="transmembrane region" description="Helical" evidence="5">
    <location>
        <begin position="527"/>
        <end position="549"/>
    </location>
</feature>
<keyword evidence="5" id="KW-1133">Transmembrane helix</keyword>
<dbReference type="SUPFAM" id="SSF56024">
    <property type="entry name" value="Phospholipase D/nuclease"/>
    <property type="match status" value="2"/>
</dbReference>
<dbReference type="InterPro" id="IPR015679">
    <property type="entry name" value="PLipase_D_fam"/>
</dbReference>
<proteinExistence type="predicted"/>
<name>A0A1H8GSK3_9PROT</name>
<dbReference type="EMBL" id="FOCP01000019">
    <property type="protein sequence ID" value="SEN46780.1"/>
    <property type="molecule type" value="Genomic_DNA"/>
</dbReference>
<evidence type="ECO:0000313" key="8">
    <source>
        <dbReference type="Proteomes" id="UP000199459"/>
    </source>
</evidence>
<feature type="transmembrane region" description="Helical" evidence="5">
    <location>
        <begin position="496"/>
        <end position="515"/>
    </location>
</feature>
<gene>
    <name evidence="7" type="ORF">SAMN05216325_11950</name>
</gene>
<dbReference type="RefSeq" id="WP_090633561.1">
    <property type="nucleotide sequence ID" value="NZ_FOCP01000019.1"/>
</dbReference>
<dbReference type="CDD" id="cd09140">
    <property type="entry name" value="PLDc_vPLD1_2_like_bac_1"/>
    <property type="match status" value="1"/>
</dbReference>
<protein>
    <submittedName>
        <fullName evidence="7">Phosphatidylserine/phosphatidylglycerophosphate/cardiolipin synthase</fullName>
    </submittedName>
</protein>
<evidence type="ECO:0000256" key="3">
    <source>
        <dbReference type="ARBA" id="ARBA00022801"/>
    </source>
</evidence>
<dbReference type="Proteomes" id="UP000199459">
    <property type="component" value="Unassembled WGS sequence"/>
</dbReference>
<dbReference type="GO" id="GO:0005886">
    <property type="term" value="C:plasma membrane"/>
    <property type="evidence" value="ECO:0007669"/>
    <property type="project" value="TreeGrafter"/>
</dbReference>
<feature type="domain" description="PLD phosphodiesterase" evidence="6">
    <location>
        <begin position="355"/>
        <end position="377"/>
    </location>
</feature>
<organism evidence="7 8">
    <name type="scientific">Nitrosomonas marina</name>
    <dbReference type="NCBI Taxonomy" id="917"/>
    <lineage>
        <taxon>Bacteria</taxon>
        <taxon>Pseudomonadati</taxon>
        <taxon>Pseudomonadota</taxon>
        <taxon>Betaproteobacteria</taxon>
        <taxon>Nitrosomonadales</taxon>
        <taxon>Nitrosomonadaceae</taxon>
        <taxon>Nitrosomonas</taxon>
    </lineage>
</organism>
<dbReference type="InterPro" id="IPR025202">
    <property type="entry name" value="PLD-like_dom"/>
</dbReference>
<comment type="catalytic activity">
    <reaction evidence="1">
        <text>a 1,2-diacyl-sn-glycero-3-phosphocholine + H2O = a 1,2-diacyl-sn-glycero-3-phosphate + choline + H(+)</text>
        <dbReference type="Rhea" id="RHEA:14445"/>
        <dbReference type="ChEBI" id="CHEBI:15354"/>
        <dbReference type="ChEBI" id="CHEBI:15377"/>
        <dbReference type="ChEBI" id="CHEBI:15378"/>
        <dbReference type="ChEBI" id="CHEBI:57643"/>
        <dbReference type="ChEBI" id="CHEBI:58608"/>
        <dbReference type="EC" id="3.1.4.4"/>
    </reaction>
</comment>
<feature type="domain" description="PLD phosphodiesterase" evidence="6">
    <location>
        <begin position="127"/>
        <end position="154"/>
    </location>
</feature>
<dbReference type="Gene3D" id="3.30.870.10">
    <property type="entry name" value="Endonuclease Chain A"/>
    <property type="match status" value="2"/>
</dbReference>
<dbReference type="GO" id="GO:0004630">
    <property type="term" value="F:phospholipase D activity"/>
    <property type="evidence" value="ECO:0007669"/>
    <property type="project" value="TreeGrafter"/>
</dbReference>
<dbReference type="Pfam" id="PF13091">
    <property type="entry name" value="PLDc_2"/>
    <property type="match status" value="1"/>
</dbReference>
<dbReference type="CDD" id="cd09143">
    <property type="entry name" value="PLDc_vPLD1_2_like_bac_2"/>
    <property type="match status" value="1"/>
</dbReference>
<evidence type="ECO:0000256" key="5">
    <source>
        <dbReference type="SAM" id="Phobius"/>
    </source>
</evidence>
<dbReference type="AlphaFoldDB" id="A0A1H8GSK3"/>
<dbReference type="SMART" id="SM00155">
    <property type="entry name" value="PLDc"/>
    <property type="match status" value="2"/>
</dbReference>
<dbReference type="Pfam" id="PF09335">
    <property type="entry name" value="VTT_dom"/>
    <property type="match status" value="1"/>
</dbReference>
<keyword evidence="3" id="KW-0378">Hydrolase</keyword>